<accession>A0AAV7EHM0</accession>
<dbReference type="Pfam" id="PF23007">
    <property type="entry name" value="DnaA_N-like_STI"/>
    <property type="match status" value="1"/>
</dbReference>
<proteinExistence type="predicted"/>
<dbReference type="Proteomes" id="UP000825729">
    <property type="component" value="Unassembled WGS sequence"/>
</dbReference>
<gene>
    <name evidence="2" type="ORF">H6P81_013310</name>
</gene>
<evidence type="ECO:0000313" key="2">
    <source>
        <dbReference type="EMBL" id="KAG9447182.1"/>
    </source>
</evidence>
<evidence type="ECO:0000259" key="1">
    <source>
        <dbReference type="Pfam" id="PF23007"/>
    </source>
</evidence>
<dbReference type="InterPro" id="IPR054506">
    <property type="entry name" value="DnaA_N-like_STI"/>
</dbReference>
<dbReference type="EMBL" id="JAINDJ010000005">
    <property type="protein sequence ID" value="KAG9447182.1"/>
    <property type="molecule type" value="Genomic_DNA"/>
</dbReference>
<organism evidence="2 3">
    <name type="scientific">Aristolochia fimbriata</name>
    <name type="common">White veined hardy Dutchman's pipe vine</name>
    <dbReference type="NCBI Taxonomy" id="158543"/>
    <lineage>
        <taxon>Eukaryota</taxon>
        <taxon>Viridiplantae</taxon>
        <taxon>Streptophyta</taxon>
        <taxon>Embryophyta</taxon>
        <taxon>Tracheophyta</taxon>
        <taxon>Spermatophyta</taxon>
        <taxon>Magnoliopsida</taxon>
        <taxon>Magnoliidae</taxon>
        <taxon>Piperales</taxon>
        <taxon>Aristolochiaceae</taxon>
        <taxon>Aristolochia</taxon>
    </lineage>
</organism>
<reference evidence="2 3" key="1">
    <citation type="submission" date="2021-07" db="EMBL/GenBank/DDBJ databases">
        <title>The Aristolochia fimbriata genome: insights into angiosperm evolution, floral development and chemical biosynthesis.</title>
        <authorList>
            <person name="Jiao Y."/>
        </authorList>
    </citation>
    <scope>NUCLEOTIDE SEQUENCE [LARGE SCALE GENOMIC DNA]</scope>
    <source>
        <strain evidence="2">IBCAS-2021</strain>
        <tissue evidence="2">Leaf</tissue>
    </source>
</reference>
<dbReference type="AlphaFoldDB" id="A0AAV7EHM0"/>
<sequence length="165" mass="18465">MWMAEHLKIDASDTGFSGIGRDKLDEIWKRCIEKCHSKTRRQLLCSHGKLVSILEAEGVLIADIAFWDEDIKSRADRFLSSITHSLEIVVKHNVEVRIGLLPNNISFLKADNNGVESCDGKLEGPIIETKKNTDSSCDVSMALRRSFENIGNIHISAEAPQEFQA</sequence>
<name>A0AAV7EHM0_ARIFI</name>
<feature type="domain" description="STICHEL DnaA-N-like alpha-beta" evidence="1">
    <location>
        <begin position="20"/>
        <end position="100"/>
    </location>
</feature>
<comment type="caution">
    <text evidence="2">The sequence shown here is derived from an EMBL/GenBank/DDBJ whole genome shotgun (WGS) entry which is preliminary data.</text>
</comment>
<evidence type="ECO:0000313" key="3">
    <source>
        <dbReference type="Proteomes" id="UP000825729"/>
    </source>
</evidence>
<protein>
    <recommendedName>
        <fullName evidence="1">STICHEL DnaA-N-like alpha-beta domain-containing protein</fullName>
    </recommendedName>
</protein>
<keyword evidence="3" id="KW-1185">Reference proteome</keyword>